<organism evidence="6 7">
    <name type="scientific">Saprolegnia diclina (strain VS20)</name>
    <dbReference type="NCBI Taxonomy" id="1156394"/>
    <lineage>
        <taxon>Eukaryota</taxon>
        <taxon>Sar</taxon>
        <taxon>Stramenopiles</taxon>
        <taxon>Oomycota</taxon>
        <taxon>Saprolegniomycetes</taxon>
        <taxon>Saprolegniales</taxon>
        <taxon>Saprolegniaceae</taxon>
        <taxon>Saprolegnia</taxon>
    </lineage>
</organism>
<keyword evidence="7" id="KW-1185">Reference proteome</keyword>
<reference evidence="6 7" key="1">
    <citation type="submission" date="2012-04" db="EMBL/GenBank/DDBJ databases">
        <title>The Genome Sequence of Saprolegnia declina VS20.</title>
        <authorList>
            <consortium name="The Broad Institute Genome Sequencing Platform"/>
            <person name="Russ C."/>
            <person name="Nusbaum C."/>
            <person name="Tyler B."/>
            <person name="van West P."/>
            <person name="Dieguez-Uribeondo J."/>
            <person name="de Bruijn I."/>
            <person name="Tripathy S."/>
            <person name="Jiang R."/>
            <person name="Young S.K."/>
            <person name="Zeng Q."/>
            <person name="Gargeya S."/>
            <person name="Fitzgerald M."/>
            <person name="Haas B."/>
            <person name="Abouelleil A."/>
            <person name="Alvarado L."/>
            <person name="Arachchi H.M."/>
            <person name="Berlin A."/>
            <person name="Chapman S.B."/>
            <person name="Goldberg J."/>
            <person name="Griggs A."/>
            <person name="Gujja S."/>
            <person name="Hansen M."/>
            <person name="Howarth C."/>
            <person name="Imamovic A."/>
            <person name="Larimer J."/>
            <person name="McCowen C."/>
            <person name="Montmayeur A."/>
            <person name="Murphy C."/>
            <person name="Neiman D."/>
            <person name="Pearson M."/>
            <person name="Priest M."/>
            <person name="Roberts A."/>
            <person name="Saif S."/>
            <person name="Shea T."/>
            <person name="Sisk P."/>
            <person name="Sykes S."/>
            <person name="Wortman J."/>
            <person name="Nusbaum C."/>
            <person name="Birren B."/>
        </authorList>
    </citation>
    <scope>NUCLEOTIDE SEQUENCE [LARGE SCALE GENOMIC DNA]</scope>
    <source>
        <strain evidence="6 7">VS20</strain>
    </source>
</reference>
<sequence length="325" mass="36687">MHYRAAADDGDNGPRVGSFAETYSLGEQLGDGSYATVHKATAWATGEIVAVKRIKKACKLRDVHAEMAFVRSLAHPSIVSVHDFFVESDGYYVVMELVRGGDLYDRLHKKGVFPEEKVRALVYNLLTAVRHCHARKVIHRDLKPENVLLVDDASDVHIKLADFGFAAKVSSKPLVDMCGTAGYAAPEIAKGLPYSTPVDIWSIGVIMFVLITGNLPFGTDRETFRGMCPLSRPPMWYHPYFWSVISTDAQRCLERMLVVEPTCRPTADELLDDPWFLPLKTPVEAPPMRYPRFRRSSTAFHKYVKPLWKRVSGYLPRRQAQEFTL</sequence>
<dbReference type="GO" id="GO:0005524">
    <property type="term" value="F:ATP binding"/>
    <property type="evidence" value="ECO:0007669"/>
    <property type="project" value="UniProtKB-UniRule"/>
</dbReference>
<dbReference type="GeneID" id="19942283"/>
<dbReference type="OMA" id="FACKSIC"/>
<keyword evidence="4" id="KW-0723">Serine/threonine-protein kinase</keyword>
<evidence type="ECO:0000256" key="2">
    <source>
        <dbReference type="ARBA" id="ARBA00022840"/>
    </source>
</evidence>
<dbReference type="Pfam" id="PF00069">
    <property type="entry name" value="Pkinase"/>
    <property type="match status" value="1"/>
</dbReference>
<dbReference type="EMBL" id="JH767134">
    <property type="protein sequence ID" value="EQC41596.1"/>
    <property type="molecule type" value="Genomic_DNA"/>
</dbReference>
<keyword evidence="1 3" id="KW-0547">Nucleotide-binding</keyword>
<evidence type="ECO:0000256" key="3">
    <source>
        <dbReference type="PROSITE-ProRule" id="PRU10141"/>
    </source>
</evidence>
<dbReference type="PROSITE" id="PS00108">
    <property type="entry name" value="PROTEIN_KINASE_ST"/>
    <property type="match status" value="1"/>
</dbReference>
<feature type="binding site" evidence="3">
    <location>
        <position position="56"/>
    </location>
    <ligand>
        <name>ATP</name>
        <dbReference type="ChEBI" id="CHEBI:30616"/>
    </ligand>
</feature>
<name>T0R3Q3_SAPDV</name>
<proteinExistence type="inferred from homology"/>
<dbReference type="OrthoDB" id="504170at2759"/>
<dbReference type="GO" id="GO:0004674">
    <property type="term" value="F:protein serine/threonine kinase activity"/>
    <property type="evidence" value="ECO:0007669"/>
    <property type="project" value="UniProtKB-KW"/>
</dbReference>
<dbReference type="Proteomes" id="UP000030762">
    <property type="component" value="Unassembled WGS sequence"/>
</dbReference>
<dbReference type="PROSITE" id="PS00107">
    <property type="entry name" value="PROTEIN_KINASE_ATP"/>
    <property type="match status" value="1"/>
</dbReference>
<keyword evidence="2 3" id="KW-0067">ATP-binding</keyword>
<evidence type="ECO:0000256" key="4">
    <source>
        <dbReference type="RuleBase" id="RU000304"/>
    </source>
</evidence>
<accession>T0R3Q3</accession>
<dbReference type="FunFam" id="1.10.510.10:FF:000571">
    <property type="entry name" value="Maternal embryonic leucine zipper kinase"/>
    <property type="match status" value="1"/>
</dbReference>
<keyword evidence="6" id="KW-0418">Kinase</keyword>
<dbReference type="VEuPathDB" id="FungiDB:SDRG_01556"/>
<dbReference type="InterPro" id="IPR008271">
    <property type="entry name" value="Ser/Thr_kinase_AS"/>
</dbReference>
<evidence type="ECO:0000313" key="6">
    <source>
        <dbReference type="EMBL" id="EQC41596.1"/>
    </source>
</evidence>
<dbReference type="InParanoid" id="T0R3Q3"/>
<protein>
    <submittedName>
        <fullName evidence="6">CAMK/CAMK1 protein kinase</fullName>
    </submittedName>
</protein>
<dbReference type="PROSITE" id="PS50011">
    <property type="entry name" value="PROTEIN_KINASE_DOM"/>
    <property type="match status" value="1"/>
</dbReference>
<dbReference type="STRING" id="1156394.T0R3Q3"/>
<dbReference type="AlphaFoldDB" id="T0R3Q3"/>
<dbReference type="SMART" id="SM00220">
    <property type="entry name" value="S_TKc"/>
    <property type="match status" value="1"/>
</dbReference>
<gene>
    <name evidence="6" type="ORF">SDRG_01556</name>
</gene>
<dbReference type="CDD" id="cd05117">
    <property type="entry name" value="STKc_CAMK"/>
    <property type="match status" value="1"/>
</dbReference>
<dbReference type="InterPro" id="IPR017441">
    <property type="entry name" value="Protein_kinase_ATP_BS"/>
</dbReference>
<evidence type="ECO:0000256" key="1">
    <source>
        <dbReference type="ARBA" id="ARBA00022741"/>
    </source>
</evidence>
<keyword evidence="6" id="KW-0808">Transferase</keyword>
<comment type="similarity">
    <text evidence="4">Belongs to the protein kinase superfamily.</text>
</comment>
<dbReference type="RefSeq" id="XP_008605310.1">
    <property type="nucleotide sequence ID" value="XM_008607088.1"/>
</dbReference>
<evidence type="ECO:0000259" key="5">
    <source>
        <dbReference type="PROSITE" id="PS50011"/>
    </source>
</evidence>
<dbReference type="eggNOG" id="KOG0032">
    <property type="taxonomic scope" value="Eukaryota"/>
</dbReference>
<dbReference type="SUPFAM" id="SSF56112">
    <property type="entry name" value="Protein kinase-like (PK-like)"/>
    <property type="match status" value="1"/>
</dbReference>
<feature type="domain" description="Protein kinase" evidence="5">
    <location>
        <begin position="23"/>
        <end position="276"/>
    </location>
</feature>
<dbReference type="InterPro" id="IPR011009">
    <property type="entry name" value="Kinase-like_dom_sf"/>
</dbReference>
<evidence type="ECO:0000313" key="7">
    <source>
        <dbReference type="Proteomes" id="UP000030762"/>
    </source>
</evidence>
<dbReference type="InterPro" id="IPR000719">
    <property type="entry name" value="Prot_kinase_dom"/>
</dbReference>
<dbReference type="Gene3D" id="1.10.510.10">
    <property type="entry name" value="Transferase(Phosphotransferase) domain 1"/>
    <property type="match status" value="1"/>
</dbReference>
<dbReference type="PANTHER" id="PTHR24347">
    <property type="entry name" value="SERINE/THREONINE-PROTEIN KINASE"/>
    <property type="match status" value="1"/>
</dbReference>